<feature type="compositionally biased region" description="Polar residues" evidence="7">
    <location>
        <begin position="1"/>
        <end position="11"/>
    </location>
</feature>
<dbReference type="SUPFAM" id="SSF46785">
    <property type="entry name" value="Winged helix' DNA-binding domain"/>
    <property type="match status" value="1"/>
</dbReference>
<evidence type="ECO:0000256" key="6">
    <source>
        <dbReference type="PROSITE-ProRule" id="PRU01324"/>
    </source>
</evidence>
<evidence type="ECO:0000313" key="10">
    <source>
        <dbReference type="Proteomes" id="UP001434883"/>
    </source>
</evidence>
<feature type="domain" description="OCEL" evidence="8">
    <location>
        <begin position="66"/>
        <end position="135"/>
    </location>
</feature>
<evidence type="ECO:0000256" key="2">
    <source>
        <dbReference type="ARBA" id="ARBA00009171"/>
    </source>
</evidence>
<keyword evidence="10" id="KW-1185">Reference proteome</keyword>
<dbReference type="Pfam" id="PF07303">
    <property type="entry name" value="Occludin_ELL"/>
    <property type="match status" value="1"/>
</dbReference>
<dbReference type="PANTHER" id="PTHR23288:SF12">
    <property type="entry name" value="RNA POLYMERASE II ELONGATION FACTOR ELL2 ISOFORM X1"/>
    <property type="match status" value="1"/>
</dbReference>
<dbReference type="EMBL" id="JAHRIN010026012">
    <property type="protein sequence ID" value="MEQ2200408.1"/>
    <property type="molecule type" value="Genomic_DNA"/>
</dbReference>
<organism evidence="9 10">
    <name type="scientific">Xenoophorus captivus</name>
    <dbReference type="NCBI Taxonomy" id="1517983"/>
    <lineage>
        <taxon>Eukaryota</taxon>
        <taxon>Metazoa</taxon>
        <taxon>Chordata</taxon>
        <taxon>Craniata</taxon>
        <taxon>Vertebrata</taxon>
        <taxon>Euteleostomi</taxon>
        <taxon>Actinopterygii</taxon>
        <taxon>Neopterygii</taxon>
        <taxon>Teleostei</taxon>
        <taxon>Neoteleostei</taxon>
        <taxon>Acanthomorphata</taxon>
        <taxon>Ovalentaria</taxon>
        <taxon>Atherinomorphae</taxon>
        <taxon>Cyprinodontiformes</taxon>
        <taxon>Goodeidae</taxon>
        <taxon>Xenoophorus</taxon>
    </lineage>
</organism>
<comment type="similarity">
    <text evidence="2 6">Belongs to the ELL/occludin family.</text>
</comment>
<feature type="region of interest" description="Disordered" evidence="7">
    <location>
        <begin position="1"/>
        <end position="23"/>
    </location>
</feature>
<dbReference type="Proteomes" id="UP001434883">
    <property type="component" value="Unassembled WGS sequence"/>
</dbReference>
<dbReference type="InterPro" id="IPR031176">
    <property type="entry name" value="ELL/occludin"/>
</dbReference>
<evidence type="ECO:0000256" key="5">
    <source>
        <dbReference type="ARBA" id="ARBA00023242"/>
    </source>
</evidence>
<accession>A0ABV0QY27</accession>
<dbReference type="InterPro" id="IPR010844">
    <property type="entry name" value="Occludin_ELL"/>
</dbReference>
<dbReference type="Pfam" id="PF10390">
    <property type="entry name" value="ELL"/>
    <property type="match status" value="1"/>
</dbReference>
<dbReference type="PANTHER" id="PTHR23288">
    <property type="entry name" value="OCCLUDIN AND RNA POLYMERASE II ELONGATION FACTOR ELL"/>
    <property type="match status" value="1"/>
</dbReference>
<gene>
    <name evidence="9" type="ORF">XENOCAPTIV_028825</name>
</gene>
<evidence type="ECO:0000259" key="8">
    <source>
        <dbReference type="PROSITE" id="PS51980"/>
    </source>
</evidence>
<evidence type="ECO:0000256" key="7">
    <source>
        <dbReference type="SAM" id="MobiDB-lite"/>
    </source>
</evidence>
<evidence type="ECO:0000256" key="3">
    <source>
        <dbReference type="ARBA" id="ARBA00023015"/>
    </source>
</evidence>
<keyword evidence="4" id="KW-0804">Transcription</keyword>
<proteinExistence type="inferred from homology"/>
<dbReference type="InterPro" id="IPR019464">
    <property type="entry name" value="ELL_N"/>
</dbReference>
<comment type="caution">
    <text evidence="9">The sequence shown here is derived from an EMBL/GenBank/DDBJ whole genome shotgun (WGS) entry which is preliminary data.</text>
</comment>
<evidence type="ECO:0000313" key="9">
    <source>
        <dbReference type="EMBL" id="MEQ2200408.1"/>
    </source>
</evidence>
<dbReference type="InterPro" id="IPR036390">
    <property type="entry name" value="WH_DNA-bd_sf"/>
</dbReference>
<keyword evidence="5" id="KW-0539">Nucleus</keyword>
<dbReference type="SUPFAM" id="SSF144292">
    <property type="entry name" value="occludin/ELL-like"/>
    <property type="match status" value="1"/>
</dbReference>
<reference evidence="9 10" key="1">
    <citation type="submission" date="2021-06" db="EMBL/GenBank/DDBJ databases">
        <authorList>
            <person name="Palmer J.M."/>
        </authorList>
    </citation>
    <scope>NUCLEOTIDE SEQUENCE [LARGE SCALE GENOMIC DNA]</scope>
    <source>
        <strain evidence="9 10">XC_2019</strain>
        <tissue evidence="9">Muscle</tissue>
    </source>
</reference>
<keyword evidence="3" id="KW-0805">Transcription regulation</keyword>
<protein>
    <recommendedName>
        <fullName evidence="8">OCEL domain-containing protein</fullName>
    </recommendedName>
</protein>
<evidence type="ECO:0000256" key="1">
    <source>
        <dbReference type="ARBA" id="ARBA00004123"/>
    </source>
</evidence>
<dbReference type="Gene3D" id="6.10.140.340">
    <property type="match status" value="1"/>
</dbReference>
<dbReference type="PROSITE" id="PS51980">
    <property type="entry name" value="OCEL"/>
    <property type="match status" value="1"/>
</dbReference>
<evidence type="ECO:0000256" key="4">
    <source>
        <dbReference type="ARBA" id="ARBA00023163"/>
    </source>
</evidence>
<sequence length="135" mass="15784">MQSSDSINKHSPSNKRPLLPSPVAHRPLRDRIIHLLALKPYRKPDMLLKLQPPHSNQSRNIKTCFLFLFRKYSTVTTLEQQKQYHDDFCAEYDEYRALHDRIGSITEMFVQLGSKINTLTPGTQEYKVLFVLGVW</sequence>
<name>A0ABV0QY27_9TELE</name>
<comment type="subcellular location">
    <subcellularLocation>
        <location evidence="1">Nucleus</location>
    </subcellularLocation>
</comment>